<proteinExistence type="predicted"/>
<dbReference type="InterPro" id="IPR009936">
    <property type="entry name" value="DUF1468"/>
</dbReference>
<sequence>MTSRLSWPDLVAGLVVLGFGLIGFWQASVIPVSPLYAQVGPKAIPYVVAAGLTALGIGLTISALRGGWSHENPEMAEAGPLNRRAMGLLLAGLLVNLVLIVPAGFSIAASAQFVLVAAAFGSRSMLRDLLIALPLTLLVWFLFVQGLGVNIGAGLLESFILRLMGQEPV</sequence>
<gene>
    <name evidence="3" type="ORF">KHU32_21170</name>
</gene>
<comment type="caution">
    <text evidence="3">The sequence shown here is derived from an EMBL/GenBank/DDBJ whole genome shotgun (WGS) entry which is preliminary data.</text>
</comment>
<keyword evidence="1" id="KW-1133">Transmembrane helix</keyword>
<accession>A0ABS5QIF1</accession>
<feature type="transmembrane region" description="Helical" evidence="1">
    <location>
        <begin position="85"/>
        <end position="109"/>
    </location>
</feature>
<feature type="transmembrane region" description="Helical" evidence="1">
    <location>
        <begin position="129"/>
        <end position="156"/>
    </location>
</feature>
<evidence type="ECO:0000313" key="4">
    <source>
        <dbReference type="Proteomes" id="UP000766336"/>
    </source>
</evidence>
<dbReference type="Pfam" id="PF07331">
    <property type="entry name" value="TctB"/>
    <property type="match status" value="1"/>
</dbReference>
<evidence type="ECO:0000259" key="2">
    <source>
        <dbReference type="Pfam" id="PF07331"/>
    </source>
</evidence>
<name>A0ABS5QIF1_9PROT</name>
<protein>
    <submittedName>
        <fullName evidence="3">Tripartite tricarboxylate transporter TctB family protein</fullName>
    </submittedName>
</protein>
<dbReference type="RefSeq" id="WP_213672168.1">
    <property type="nucleotide sequence ID" value="NZ_JAHCDA010000005.1"/>
</dbReference>
<keyword evidence="4" id="KW-1185">Reference proteome</keyword>
<evidence type="ECO:0000256" key="1">
    <source>
        <dbReference type="SAM" id="Phobius"/>
    </source>
</evidence>
<keyword evidence="1" id="KW-0812">Transmembrane</keyword>
<feature type="domain" description="DUF1468" evidence="2">
    <location>
        <begin position="11"/>
        <end position="150"/>
    </location>
</feature>
<organism evidence="3 4">
    <name type="scientific">Roseococcus pinisoli</name>
    <dbReference type="NCBI Taxonomy" id="2835040"/>
    <lineage>
        <taxon>Bacteria</taxon>
        <taxon>Pseudomonadati</taxon>
        <taxon>Pseudomonadota</taxon>
        <taxon>Alphaproteobacteria</taxon>
        <taxon>Acetobacterales</taxon>
        <taxon>Roseomonadaceae</taxon>
        <taxon>Roseococcus</taxon>
    </lineage>
</organism>
<keyword evidence="1" id="KW-0472">Membrane</keyword>
<evidence type="ECO:0000313" key="3">
    <source>
        <dbReference type="EMBL" id="MBS7813465.1"/>
    </source>
</evidence>
<feature type="transmembrane region" description="Helical" evidence="1">
    <location>
        <begin position="12"/>
        <end position="37"/>
    </location>
</feature>
<dbReference type="EMBL" id="JAHCDA010000005">
    <property type="protein sequence ID" value="MBS7813465.1"/>
    <property type="molecule type" value="Genomic_DNA"/>
</dbReference>
<dbReference type="Proteomes" id="UP000766336">
    <property type="component" value="Unassembled WGS sequence"/>
</dbReference>
<reference evidence="3 4" key="1">
    <citation type="submission" date="2021-05" db="EMBL/GenBank/DDBJ databases">
        <title>Roseococcus sp. XZZS9, whole genome shotgun sequencing project.</title>
        <authorList>
            <person name="Zhao G."/>
            <person name="Shen L."/>
        </authorList>
    </citation>
    <scope>NUCLEOTIDE SEQUENCE [LARGE SCALE GENOMIC DNA]</scope>
    <source>
        <strain evidence="3 4">XZZS9</strain>
    </source>
</reference>
<feature type="transmembrane region" description="Helical" evidence="1">
    <location>
        <begin position="43"/>
        <end position="64"/>
    </location>
</feature>